<organism evidence="1 2">
    <name type="scientific">Saccharopolyspora shandongensis</name>
    <dbReference type="NCBI Taxonomy" id="418495"/>
    <lineage>
        <taxon>Bacteria</taxon>
        <taxon>Bacillati</taxon>
        <taxon>Actinomycetota</taxon>
        <taxon>Actinomycetes</taxon>
        <taxon>Pseudonocardiales</taxon>
        <taxon>Pseudonocardiaceae</taxon>
        <taxon>Saccharopolyspora</taxon>
    </lineage>
</organism>
<dbReference type="EMBL" id="FNOK01000031">
    <property type="protein sequence ID" value="SDY64979.1"/>
    <property type="molecule type" value="Genomic_DNA"/>
</dbReference>
<dbReference type="RefSeq" id="WP_363813345.1">
    <property type="nucleotide sequence ID" value="NZ_JBFAUX010000020.1"/>
</dbReference>
<dbReference type="AlphaFoldDB" id="A0A1H3LLG6"/>
<gene>
    <name evidence="1" type="ORF">SAMN05216215_1031114</name>
</gene>
<name>A0A1H3LLG6_9PSEU</name>
<sequence>MRSDGGGAVNARIDLAIIDGLATDPNDRPEKDAQRVRDRSDQFWRNLARLLTPWTTTRLRPCCHGKSDRG</sequence>
<protein>
    <submittedName>
        <fullName evidence="1">Uncharacterized protein</fullName>
    </submittedName>
</protein>
<evidence type="ECO:0000313" key="2">
    <source>
        <dbReference type="Proteomes" id="UP000199529"/>
    </source>
</evidence>
<dbReference type="Proteomes" id="UP000199529">
    <property type="component" value="Unassembled WGS sequence"/>
</dbReference>
<proteinExistence type="predicted"/>
<keyword evidence="2" id="KW-1185">Reference proteome</keyword>
<reference evidence="2" key="1">
    <citation type="submission" date="2016-10" db="EMBL/GenBank/DDBJ databases">
        <authorList>
            <person name="Varghese N."/>
            <person name="Submissions S."/>
        </authorList>
    </citation>
    <scope>NUCLEOTIDE SEQUENCE [LARGE SCALE GENOMIC DNA]</scope>
    <source>
        <strain evidence="2">CGMCC 4.3530</strain>
    </source>
</reference>
<accession>A0A1H3LLG6</accession>
<evidence type="ECO:0000313" key="1">
    <source>
        <dbReference type="EMBL" id="SDY64979.1"/>
    </source>
</evidence>